<dbReference type="EMBL" id="BOPD01000041">
    <property type="protein sequence ID" value="GIJ36061.1"/>
    <property type="molecule type" value="Genomic_DNA"/>
</dbReference>
<sequence length="130" mass="13614">MWGNWRAVSWVVVYALAGAMLLVIGVIFLASEGLERASWWAGLGAFLVTVVSAVVAASRTRRQTRADAASLSTERGTPPAAEVNDGDDHPRHEPAPRTGAVEQHNLGGINIANTGSIGAVDIRADGGTVR</sequence>
<evidence type="ECO:0000256" key="1">
    <source>
        <dbReference type="SAM" id="MobiDB-lite"/>
    </source>
</evidence>
<organism evidence="3 4">
    <name type="scientific">Micromonospora sediminimaris</name>
    <dbReference type="NCBI Taxonomy" id="547162"/>
    <lineage>
        <taxon>Bacteria</taxon>
        <taxon>Bacillati</taxon>
        <taxon>Actinomycetota</taxon>
        <taxon>Actinomycetes</taxon>
        <taxon>Micromonosporales</taxon>
        <taxon>Micromonosporaceae</taxon>
        <taxon>Micromonospora</taxon>
    </lineage>
</organism>
<evidence type="ECO:0000256" key="2">
    <source>
        <dbReference type="SAM" id="Phobius"/>
    </source>
</evidence>
<name>A0A9W5UVZ9_9ACTN</name>
<dbReference type="Proteomes" id="UP000607311">
    <property type="component" value="Unassembled WGS sequence"/>
</dbReference>
<protein>
    <submittedName>
        <fullName evidence="3">Uncharacterized protein</fullName>
    </submittedName>
</protein>
<dbReference type="RefSeq" id="WP_093411294.1">
    <property type="nucleotide sequence ID" value="NZ_BOPD01000041.1"/>
</dbReference>
<feature type="transmembrane region" description="Helical" evidence="2">
    <location>
        <begin position="37"/>
        <end position="57"/>
    </location>
</feature>
<dbReference type="OrthoDB" id="9980555at2"/>
<proteinExistence type="predicted"/>
<dbReference type="AlphaFoldDB" id="A0A9W5UVZ9"/>
<accession>A0A9W5UVZ9</accession>
<evidence type="ECO:0000313" key="4">
    <source>
        <dbReference type="Proteomes" id="UP000607311"/>
    </source>
</evidence>
<keyword evidence="4" id="KW-1185">Reference proteome</keyword>
<feature type="region of interest" description="Disordered" evidence="1">
    <location>
        <begin position="60"/>
        <end position="104"/>
    </location>
</feature>
<keyword evidence="2" id="KW-1133">Transmembrane helix</keyword>
<reference evidence="3" key="1">
    <citation type="submission" date="2021-01" db="EMBL/GenBank/DDBJ databases">
        <title>Whole genome shotgun sequence of Verrucosispora sediminis NBRC 107745.</title>
        <authorList>
            <person name="Komaki H."/>
            <person name="Tamura T."/>
        </authorList>
    </citation>
    <scope>NUCLEOTIDE SEQUENCE</scope>
    <source>
        <strain evidence="3">NBRC 107745</strain>
    </source>
</reference>
<evidence type="ECO:0000313" key="3">
    <source>
        <dbReference type="EMBL" id="GIJ36061.1"/>
    </source>
</evidence>
<feature type="compositionally biased region" description="Basic and acidic residues" evidence="1">
    <location>
        <begin position="86"/>
        <end position="95"/>
    </location>
</feature>
<gene>
    <name evidence="3" type="ORF">Vse01_52090</name>
</gene>
<keyword evidence="2" id="KW-0472">Membrane</keyword>
<keyword evidence="2" id="KW-0812">Transmembrane</keyword>
<feature type="transmembrane region" description="Helical" evidence="2">
    <location>
        <begin position="7"/>
        <end position="31"/>
    </location>
</feature>
<comment type="caution">
    <text evidence="3">The sequence shown here is derived from an EMBL/GenBank/DDBJ whole genome shotgun (WGS) entry which is preliminary data.</text>
</comment>